<organism evidence="1 2">
    <name type="scientific">Nitratireductor indicus C115</name>
    <dbReference type="NCBI Taxonomy" id="1231190"/>
    <lineage>
        <taxon>Bacteria</taxon>
        <taxon>Pseudomonadati</taxon>
        <taxon>Pseudomonadota</taxon>
        <taxon>Alphaproteobacteria</taxon>
        <taxon>Hyphomicrobiales</taxon>
        <taxon>Phyllobacteriaceae</taxon>
        <taxon>Nitratireductor</taxon>
    </lineage>
</organism>
<evidence type="ECO:0000313" key="1">
    <source>
        <dbReference type="EMBL" id="EKF43964.1"/>
    </source>
</evidence>
<name>K2P1C3_9HYPH</name>
<sequence length="105" mass="11117">MHIDLSPQHRDASLTVEKQGDILTINGAPYDFSSIPEGATVENVPCDFIVGPVSRINGEIHLTLISPHGGYPTETEAFPPALEVAPDGVIIDFNPAAKGGEDVEP</sequence>
<dbReference type="EMBL" id="AMSI01000002">
    <property type="protein sequence ID" value="EKF43964.1"/>
    <property type="molecule type" value="Genomic_DNA"/>
</dbReference>
<dbReference type="Proteomes" id="UP000007374">
    <property type="component" value="Unassembled WGS sequence"/>
</dbReference>
<protein>
    <submittedName>
        <fullName evidence="1">Uncharacterized protein</fullName>
    </submittedName>
</protein>
<comment type="caution">
    <text evidence="1">The sequence shown here is derived from an EMBL/GenBank/DDBJ whole genome shotgun (WGS) entry which is preliminary data.</text>
</comment>
<dbReference type="eggNOG" id="ENOG50333J4">
    <property type="taxonomic scope" value="Bacteria"/>
</dbReference>
<dbReference type="PATRIC" id="fig|1231190.3.peg.860"/>
<proteinExistence type="predicted"/>
<dbReference type="RefSeq" id="WP_009756098.1">
    <property type="nucleotide sequence ID" value="NZ_AMSI01000002.1"/>
</dbReference>
<accession>K2P1C3</accession>
<keyword evidence="2" id="KW-1185">Reference proteome</keyword>
<dbReference type="AlphaFoldDB" id="K2P1C3"/>
<dbReference type="OrthoDB" id="8373799at2"/>
<dbReference type="STRING" id="721133.SAMN05216176_101493"/>
<reference evidence="1 2" key="1">
    <citation type="journal article" date="2012" name="J. Bacteriol.">
        <title>Genome Sequence of Nitratireductor indicus Type Strain C115.</title>
        <authorList>
            <person name="Lai Q."/>
            <person name="Li G."/>
            <person name="Yu Z."/>
            <person name="Shao Z."/>
        </authorList>
    </citation>
    <scope>NUCLEOTIDE SEQUENCE [LARGE SCALE GENOMIC DNA]</scope>
    <source>
        <strain evidence="1 2">C115</strain>
    </source>
</reference>
<gene>
    <name evidence="1" type="ORF">NA8A_04110</name>
</gene>
<evidence type="ECO:0000313" key="2">
    <source>
        <dbReference type="Proteomes" id="UP000007374"/>
    </source>
</evidence>